<protein>
    <recommendedName>
        <fullName evidence="6">F-box domain-containing protein</fullName>
    </recommendedName>
</protein>
<dbReference type="SUPFAM" id="SSF81383">
    <property type="entry name" value="F-box domain"/>
    <property type="match status" value="1"/>
</dbReference>
<dbReference type="Pfam" id="PF25372">
    <property type="entry name" value="DUF7885"/>
    <property type="match status" value="2"/>
</dbReference>
<dbReference type="PANTHER" id="PTHR13318:SF149">
    <property type="entry name" value="F-BOX DOMAIN-CONTAINING PROTEIN"/>
    <property type="match status" value="1"/>
</dbReference>
<proteinExistence type="predicted"/>
<dbReference type="InterPro" id="IPR036047">
    <property type="entry name" value="F-box-like_dom_sf"/>
</dbReference>
<accession>A0AAV6X995</accession>
<comment type="subcellular location">
    <subcellularLocation>
        <location evidence="1">Nucleus</location>
    </subcellularLocation>
</comment>
<dbReference type="SUPFAM" id="SSF52047">
    <property type="entry name" value="RNI-like"/>
    <property type="match status" value="2"/>
</dbReference>
<comment type="caution">
    <text evidence="7">The sequence shown here is derived from an EMBL/GenBank/DDBJ whole genome shotgun (WGS) entry which is preliminary data.</text>
</comment>
<gene>
    <name evidence="7" type="ORF">BUALT_Bualt10G0137100</name>
</gene>
<dbReference type="SMART" id="SM00367">
    <property type="entry name" value="LRR_CC"/>
    <property type="match status" value="13"/>
</dbReference>
<reference evidence="7" key="1">
    <citation type="submission" date="2019-10" db="EMBL/GenBank/DDBJ databases">
        <authorList>
            <person name="Zhang R."/>
            <person name="Pan Y."/>
            <person name="Wang J."/>
            <person name="Ma R."/>
            <person name="Yu S."/>
        </authorList>
    </citation>
    <scope>NUCLEOTIDE SEQUENCE</scope>
    <source>
        <strain evidence="7">LA-IB0</strain>
        <tissue evidence="7">Leaf</tissue>
    </source>
</reference>
<dbReference type="GO" id="GO:0005634">
    <property type="term" value="C:nucleus"/>
    <property type="evidence" value="ECO:0007669"/>
    <property type="project" value="UniProtKB-SubCell"/>
</dbReference>
<dbReference type="InterPro" id="IPR057207">
    <property type="entry name" value="FBXL15_LRR"/>
</dbReference>
<evidence type="ECO:0000256" key="1">
    <source>
        <dbReference type="ARBA" id="ARBA00004123"/>
    </source>
</evidence>
<keyword evidence="8" id="KW-1185">Reference proteome</keyword>
<sequence>MSKVLDFSGGVDFCSGGFLYQNPKKSSLFGRHVDVYFPPRKRSRISAPFVVSEPKQQPSIEILPDECLFEVFRRLPSGQERSACACVSKRWLMLLSSIHRDEVCTSKATQSVDQEIRSSPETVDESTEAKVKGVFGDLKGAKSENVEEYQEIDSHGHLSRCLEGKKATDVRLAAIAVGTSSRGGLGKLSIRGNSSTRRLTNNGLKAISRGCPSLRVLSLWNLSSVGDEGLCEIASGSRSLEKLDLSHCPAVTDKGLTAIAMNCPTLMSVTLESCANIGNESLQALGRHCPNLKCIIVKNCPLIGDQGIASLFSSAGQVLTKAKLQGLNISDMSLAVIGHYGSGLTDLVLVGLQNVNERGFWVMGKGQGLQKLKSLSITACQGVSDVGLEAIGKGCPDLKVFALRKCPFVSDNGVVSFAKGAESLESLQLEECHRITQCGVFGVLANCGGKLKALAFANCLGMRDIGFGFPLTSICNSLRSLTISNCPGLGDAGLCMLGQMCPKLTHVDLSGLKGITDNGVLPIVQSLEAGLTKVNLSGCVNLTDNAVTSIAKLHGETLEVLNLEGCGYVTDLSLMEIARNCSLLSELDVSQCGITDSGIAALAEAEQLNLQIFSVAGCSLVSDRSLSFFNVLGKTLVGLNIQRCTGISSGTVDLLLEHLWRCDILS</sequence>
<dbReference type="Proteomes" id="UP000826271">
    <property type="component" value="Unassembled WGS sequence"/>
</dbReference>
<dbReference type="PANTHER" id="PTHR13318">
    <property type="entry name" value="PARTNER OF PAIRED, ISOFORM B-RELATED"/>
    <property type="match status" value="1"/>
</dbReference>
<keyword evidence="5" id="KW-0539">Nucleus</keyword>
<dbReference type="AlphaFoldDB" id="A0AAV6X995"/>
<keyword evidence="4" id="KW-0833">Ubl conjugation pathway</keyword>
<dbReference type="Gene3D" id="3.80.10.10">
    <property type="entry name" value="Ribonuclease Inhibitor"/>
    <property type="match status" value="3"/>
</dbReference>
<dbReference type="CDD" id="cd22159">
    <property type="entry name" value="F-box_AtTIR1-like"/>
    <property type="match status" value="1"/>
</dbReference>
<dbReference type="GO" id="GO:0009873">
    <property type="term" value="P:ethylene-activated signaling pathway"/>
    <property type="evidence" value="ECO:0007669"/>
    <property type="project" value="UniProtKB-KW"/>
</dbReference>
<evidence type="ECO:0000256" key="3">
    <source>
        <dbReference type="ARBA" id="ARBA00022745"/>
    </source>
</evidence>
<evidence type="ECO:0000256" key="5">
    <source>
        <dbReference type="ARBA" id="ARBA00023242"/>
    </source>
</evidence>
<dbReference type="GO" id="GO:0031146">
    <property type="term" value="P:SCF-dependent proteasomal ubiquitin-dependent protein catabolic process"/>
    <property type="evidence" value="ECO:0007669"/>
    <property type="project" value="TreeGrafter"/>
</dbReference>
<comment type="pathway">
    <text evidence="2">Protein modification; protein ubiquitination.</text>
</comment>
<dbReference type="GO" id="GO:0019005">
    <property type="term" value="C:SCF ubiquitin ligase complex"/>
    <property type="evidence" value="ECO:0007669"/>
    <property type="project" value="TreeGrafter"/>
</dbReference>
<dbReference type="FunFam" id="3.80.10.10:FF:000473">
    <property type="entry name" value="EIN3-binding F-box protein 1"/>
    <property type="match status" value="1"/>
</dbReference>
<evidence type="ECO:0000256" key="4">
    <source>
        <dbReference type="ARBA" id="ARBA00022786"/>
    </source>
</evidence>
<dbReference type="Pfam" id="PF12937">
    <property type="entry name" value="F-box-like"/>
    <property type="match status" value="1"/>
</dbReference>
<dbReference type="InterPro" id="IPR006553">
    <property type="entry name" value="Leu-rich_rpt_Cys-con_subtyp"/>
</dbReference>
<dbReference type="FunFam" id="1.20.1280.50:FF:000084">
    <property type="entry name" value="EIN3-binding F-box protein 1"/>
    <property type="match status" value="1"/>
</dbReference>
<dbReference type="FunFam" id="3.80.10.10:FF:000451">
    <property type="entry name" value="EIN3-binding F-box protein 1"/>
    <property type="match status" value="1"/>
</dbReference>
<dbReference type="SMART" id="SM00256">
    <property type="entry name" value="FBOX"/>
    <property type="match status" value="1"/>
</dbReference>
<dbReference type="InterPro" id="IPR032675">
    <property type="entry name" value="LRR_dom_sf"/>
</dbReference>
<evidence type="ECO:0000313" key="8">
    <source>
        <dbReference type="Proteomes" id="UP000826271"/>
    </source>
</evidence>
<keyword evidence="3" id="KW-0936">Ethylene signaling pathway</keyword>
<evidence type="ECO:0000256" key="2">
    <source>
        <dbReference type="ARBA" id="ARBA00004906"/>
    </source>
</evidence>
<name>A0AAV6X995_9LAMI</name>
<dbReference type="FunFam" id="3.80.10.10:FF:000595">
    <property type="entry name" value="EIN3-binding F-box protein 1"/>
    <property type="match status" value="1"/>
</dbReference>
<feature type="domain" description="F-box" evidence="6">
    <location>
        <begin position="63"/>
        <end position="103"/>
    </location>
</feature>
<evidence type="ECO:0000259" key="6">
    <source>
        <dbReference type="SMART" id="SM00256"/>
    </source>
</evidence>
<dbReference type="InterPro" id="IPR001810">
    <property type="entry name" value="F-box_dom"/>
</dbReference>
<dbReference type="Gene3D" id="1.20.1280.50">
    <property type="match status" value="1"/>
</dbReference>
<evidence type="ECO:0000313" key="7">
    <source>
        <dbReference type="EMBL" id="KAG8375790.1"/>
    </source>
</evidence>
<organism evidence="7 8">
    <name type="scientific">Buddleja alternifolia</name>
    <dbReference type="NCBI Taxonomy" id="168488"/>
    <lineage>
        <taxon>Eukaryota</taxon>
        <taxon>Viridiplantae</taxon>
        <taxon>Streptophyta</taxon>
        <taxon>Embryophyta</taxon>
        <taxon>Tracheophyta</taxon>
        <taxon>Spermatophyta</taxon>
        <taxon>Magnoliopsida</taxon>
        <taxon>eudicotyledons</taxon>
        <taxon>Gunneridae</taxon>
        <taxon>Pentapetalae</taxon>
        <taxon>asterids</taxon>
        <taxon>lamiids</taxon>
        <taxon>Lamiales</taxon>
        <taxon>Scrophulariaceae</taxon>
        <taxon>Buddlejeae</taxon>
        <taxon>Buddleja</taxon>
    </lineage>
</organism>
<dbReference type="EMBL" id="WHWC01000010">
    <property type="protein sequence ID" value="KAG8375790.1"/>
    <property type="molecule type" value="Genomic_DNA"/>
</dbReference>
<dbReference type="GO" id="GO:0010105">
    <property type="term" value="P:negative regulation of ethylene-activated signaling pathway"/>
    <property type="evidence" value="ECO:0007669"/>
    <property type="project" value="UniProtKB-ARBA"/>
</dbReference>